<evidence type="ECO:0000313" key="3">
    <source>
        <dbReference type="Proteomes" id="UP000238655"/>
    </source>
</evidence>
<dbReference type="AlphaFoldDB" id="A0A2S5E6R7"/>
<comment type="caution">
    <text evidence="2">The sequence shown here is derived from an EMBL/GenBank/DDBJ whole genome shotgun (WGS) entry which is preliminary data.</text>
</comment>
<dbReference type="GO" id="GO:0004222">
    <property type="term" value="F:metalloendopeptidase activity"/>
    <property type="evidence" value="ECO:0007669"/>
    <property type="project" value="InterPro"/>
</dbReference>
<dbReference type="RefSeq" id="WP_089462281.1">
    <property type="nucleotide sequence ID" value="NZ_CM009576.1"/>
</dbReference>
<accession>A0A2S5E6R7</accession>
<name>A0A2S5E6R7_9BURK</name>
<proteinExistence type="predicted"/>
<protein>
    <recommendedName>
        <fullName evidence="1">Lysine-specific metallo-endopeptidase domain-containing protein</fullName>
    </recommendedName>
</protein>
<dbReference type="SUPFAM" id="SSF55486">
    <property type="entry name" value="Metalloproteases ('zincins'), catalytic domain"/>
    <property type="match status" value="1"/>
</dbReference>
<dbReference type="EMBL" id="PQVP01000001">
    <property type="protein sequence ID" value="POZ86985.1"/>
    <property type="molecule type" value="Genomic_DNA"/>
</dbReference>
<dbReference type="CDD" id="cd11007">
    <property type="entry name" value="M35_like_1"/>
    <property type="match status" value="1"/>
</dbReference>
<gene>
    <name evidence="2" type="ORF">C3743_11210</name>
</gene>
<dbReference type="Pfam" id="PF14521">
    <property type="entry name" value="Aspzincin_M35"/>
    <property type="match status" value="1"/>
</dbReference>
<feature type="domain" description="Lysine-specific metallo-endopeptidase" evidence="1">
    <location>
        <begin position="73"/>
        <end position="226"/>
    </location>
</feature>
<dbReference type="InterPro" id="IPR024079">
    <property type="entry name" value="MetalloPept_cat_dom_sf"/>
</dbReference>
<sequence length="234" mass="27153">MSENFDSRDATHQEDCDEWICVGTTYTNTTPGSTHTIELDMAQICENMSNKAFRRLIARLRDAAIVLIRERIHGLAAWDHEEQRRAQTWFGRSDDMVRRRLDTGLPKLLRVMQELKPENVIRWDEQTQRNITCTVFPDNGITDAAVCKPDSHRRIIAIYPHFCTLPDARLSTNCKLKVLIHECTHYVDTFNSNDEIYGFGTGLKYWAQTHHDVAIDNADSLACYISFFDDRILW</sequence>
<dbReference type="Proteomes" id="UP000238655">
    <property type="component" value="Chromosome 2"/>
</dbReference>
<dbReference type="Gene3D" id="3.40.390.10">
    <property type="entry name" value="Collagenase (Catalytic Domain)"/>
    <property type="match status" value="1"/>
</dbReference>
<dbReference type="SMART" id="SM01351">
    <property type="entry name" value="Aspzincin_M35"/>
    <property type="match status" value="1"/>
</dbReference>
<reference evidence="2 3" key="1">
    <citation type="submission" date="2018-01" db="EMBL/GenBank/DDBJ databases">
        <title>Successful Treatment of Persistent Burkholderia cepacia Bacteremia with Ceftazidime-Avibactam.</title>
        <authorList>
            <person name="Tamma P."/>
            <person name="Fan Y."/>
            <person name="Bergman Y."/>
            <person name="Sick-Samuels A."/>
            <person name="Hsu A."/>
            <person name="Timp W."/>
            <person name="Simner P."/>
        </authorList>
    </citation>
    <scope>NUCLEOTIDE SEQUENCE [LARGE SCALE GENOMIC DNA]</scope>
    <source>
        <strain evidence="2 3">170816</strain>
    </source>
</reference>
<evidence type="ECO:0000313" key="2">
    <source>
        <dbReference type="EMBL" id="POZ86985.1"/>
    </source>
</evidence>
<dbReference type="InterPro" id="IPR029463">
    <property type="entry name" value="Lys_MEP"/>
</dbReference>
<organism evidence="2 3">
    <name type="scientific">Burkholderia contaminans</name>
    <dbReference type="NCBI Taxonomy" id="488447"/>
    <lineage>
        <taxon>Bacteria</taxon>
        <taxon>Pseudomonadati</taxon>
        <taxon>Pseudomonadota</taxon>
        <taxon>Betaproteobacteria</taxon>
        <taxon>Burkholderiales</taxon>
        <taxon>Burkholderiaceae</taxon>
        <taxon>Burkholderia</taxon>
        <taxon>Burkholderia cepacia complex</taxon>
    </lineage>
</organism>
<evidence type="ECO:0000259" key="1">
    <source>
        <dbReference type="SMART" id="SM01351"/>
    </source>
</evidence>
<dbReference type="InterPro" id="IPR034108">
    <property type="entry name" value="Pept_M35-like_proteobacteria"/>
</dbReference>